<protein>
    <submittedName>
        <fullName evidence="1">Uncharacterized protein</fullName>
    </submittedName>
</protein>
<organism evidence="1">
    <name type="scientific">Arundo donax</name>
    <name type="common">Giant reed</name>
    <name type="synonym">Donax arundinaceus</name>
    <dbReference type="NCBI Taxonomy" id="35708"/>
    <lineage>
        <taxon>Eukaryota</taxon>
        <taxon>Viridiplantae</taxon>
        <taxon>Streptophyta</taxon>
        <taxon>Embryophyta</taxon>
        <taxon>Tracheophyta</taxon>
        <taxon>Spermatophyta</taxon>
        <taxon>Magnoliopsida</taxon>
        <taxon>Liliopsida</taxon>
        <taxon>Poales</taxon>
        <taxon>Poaceae</taxon>
        <taxon>PACMAD clade</taxon>
        <taxon>Arundinoideae</taxon>
        <taxon>Arundineae</taxon>
        <taxon>Arundo</taxon>
    </lineage>
</organism>
<sequence length="25" mass="2882">MLLSVSVRHTVSVMTFGFVWRFKGP</sequence>
<name>A0A0A9HM31_ARUDO</name>
<dbReference type="EMBL" id="GBRH01159706">
    <property type="protein sequence ID" value="JAE38190.1"/>
    <property type="molecule type" value="Transcribed_RNA"/>
</dbReference>
<dbReference type="AlphaFoldDB" id="A0A0A9HM31"/>
<accession>A0A0A9HM31</accession>
<proteinExistence type="predicted"/>
<reference evidence="1" key="2">
    <citation type="journal article" date="2015" name="Data Brief">
        <title>Shoot transcriptome of the giant reed, Arundo donax.</title>
        <authorList>
            <person name="Barrero R.A."/>
            <person name="Guerrero F.D."/>
            <person name="Moolhuijzen P."/>
            <person name="Goolsby J.A."/>
            <person name="Tidwell J."/>
            <person name="Bellgard S.E."/>
            <person name="Bellgard M.I."/>
        </authorList>
    </citation>
    <scope>NUCLEOTIDE SEQUENCE</scope>
    <source>
        <tissue evidence="1">Shoot tissue taken approximately 20 cm above the soil surface</tissue>
    </source>
</reference>
<reference evidence="1" key="1">
    <citation type="submission" date="2014-09" db="EMBL/GenBank/DDBJ databases">
        <authorList>
            <person name="Magalhaes I.L.F."/>
            <person name="Oliveira U."/>
            <person name="Santos F.R."/>
            <person name="Vidigal T.H.D.A."/>
            <person name="Brescovit A.D."/>
            <person name="Santos A.J."/>
        </authorList>
    </citation>
    <scope>NUCLEOTIDE SEQUENCE</scope>
    <source>
        <tissue evidence="1">Shoot tissue taken approximately 20 cm above the soil surface</tissue>
    </source>
</reference>
<evidence type="ECO:0000313" key="1">
    <source>
        <dbReference type="EMBL" id="JAE38190.1"/>
    </source>
</evidence>